<dbReference type="VEuPathDB" id="FungiDB:PYU1_G002367"/>
<accession>K3WBM9</accession>
<organism evidence="2 3">
    <name type="scientific">Globisporangium ultimum (strain ATCC 200006 / CBS 805.95 / DAOM BR144)</name>
    <name type="common">Pythium ultimum</name>
    <dbReference type="NCBI Taxonomy" id="431595"/>
    <lineage>
        <taxon>Eukaryota</taxon>
        <taxon>Sar</taxon>
        <taxon>Stramenopiles</taxon>
        <taxon>Oomycota</taxon>
        <taxon>Peronosporomycetes</taxon>
        <taxon>Pythiales</taxon>
        <taxon>Pythiaceae</taxon>
        <taxon>Globisporangium</taxon>
    </lineage>
</organism>
<keyword evidence="3" id="KW-1185">Reference proteome</keyword>
<proteinExistence type="predicted"/>
<evidence type="ECO:0000313" key="2">
    <source>
        <dbReference type="EnsemblProtists" id="PYU1_T002370"/>
    </source>
</evidence>
<reference evidence="3" key="1">
    <citation type="journal article" date="2010" name="Genome Biol.">
        <title>Genome sequence of the necrotrophic plant pathogen Pythium ultimum reveals original pathogenicity mechanisms and effector repertoire.</title>
        <authorList>
            <person name="Levesque C.A."/>
            <person name="Brouwer H."/>
            <person name="Cano L."/>
            <person name="Hamilton J.P."/>
            <person name="Holt C."/>
            <person name="Huitema E."/>
            <person name="Raffaele S."/>
            <person name="Robideau G.P."/>
            <person name="Thines M."/>
            <person name="Win J."/>
            <person name="Zerillo M.M."/>
            <person name="Beakes G.W."/>
            <person name="Boore J.L."/>
            <person name="Busam D."/>
            <person name="Dumas B."/>
            <person name="Ferriera S."/>
            <person name="Fuerstenberg S.I."/>
            <person name="Gachon C.M."/>
            <person name="Gaulin E."/>
            <person name="Govers F."/>
            <person name="Grenville-Briggs L."/>
            <person name="Horner N."/>
            <person name="Hostetler J."/>
            <person name="Jiang R.H."/>
            <person name="Johnson J."/>
            <person name="Krajaejun T."/>
            <person name="Lin H."/>
            <person name="Meijer H.J."/>
            <person name="Moore B."/>
            <person name="Morris P."/>
            <person name="Phuntmart V."/>
            <person name="Puiu D."/>
            <person name="Shetty J."/>
            <person name="Stajich J.E."/>
            <person name="Tripathy S."/>
            <person name="Wawra S."/>
            <person name="van West P."/>
            <person name="Whitty B.R."/>
            <person name="Coutinho P.M."/>
            <person name="Henrissat B."/>
            <person name="Martin F."/>
            <person name="Thomas P.D."/>
            <person name="Tyler B.M."/>
            <person name="De Vries R.P."/>
            <person name="Kamoun S."/>
            <person name="Yandell M."/>
            <person name="Tisserat N."/>
            <person name="Buell C.R."/>
        </authorList>
    </citation>
    <scope>NUCLEOTIDE SEQUENCE</scope>
    <source>
        <strain evidence="3">DAOM:BR144</strain>
    </source>
</reference>
<reference evidence="3" key="2">
    <citation type="submission" date="2010-04" db="EMBL/GenBank/DDBJ databases">
        <authorList>
            <person name="Buell R."/>
            <person name="Hamilton J."/>
            <person name="Hostetler J."/>
        </authorList>
    </citation>
    <scope>NUCLEOTIDE SEQUENCE [LARGE SCALE GENOMIC DNA]</scope>
    <source>
        <strain evidence="3">DAOM:BR144</strain>
    </source>
</reference>
<evidence type="ECO:0000256" key="1">
    <source>
        <dbReference type="SAM" id="MobiDB-lite"/>
    </source>
</evidence>
<evidence type="ECO:0000313" key="3">
    <source>
        <dbReference type="Proteomes" id="UP000019132"/>
    </source>
</evidence>
<dbReference type="AlphaFoldDB" id="K3WBM9"/>
<name>K3WBM9_GLOUD</name>
<reference evidence="2" key="3">
    <citation type="submission" date="2014-11" db="UniProtKB">
        <authorList>
            <consortium name="EnsemblProtists"/>
        </authorList>
    </citation>
    <scope>IDENTIFICATION</scope>
    <source>
        <strain evidence="2">DAOM BR144</strain>
    </source>
</reference>
<dbReference type="EnsemblProtists" id="PYU1_T002370">
    <property type="protein sequence ID" value="PYU1_T002370"/>
    <property type="gene ID" value="PYU1_G002367"/>
</dbReference>
<dbReference type="Proteomes" id="UP000019132">
    <property type="component" value="Unassembled WGS sequence"/>
</dbReference>
<feature type="region of interest" description="Disordered" evidence="1">
    <location>
        <begin position="65"/>
        <end position="84"/>
    </location>
</feature>
<dbReference type="HOGENOM" id="CLU_1879576_0_0_1"/>
<protein>
    <submittedName>
        <fullName evidence="2">Uncharacterized protein</fullName>
    </submittedName>
</protein>
<dbReference type="InParanoid" id="K3WBM9"/>
<sequence>MKQIQASADSFERAIADDGVTAAWQRRIQLQRDQIHLYERMGLDTFFQDNRRRLYPLQVHGIDNASTTTNNAHPSKPIAKHSAAQPDAKATYKLQRQQMQVEQTFAVLLDKRKQLVRDELLVALLPQRTARHTGNE</sequence>